<gene>
    <name evidence="1" type="ORF">SAMN05216188_101316</name>
</gene>
<dbReference type="EMBL" id="FOFR01000001">
    <property type="protein sequence ID" value="SEP73239.1"/>
    <property type="molecule type" value="Genomic_DNA"/>
</dbReference>
<sequence length="134" mass="14544">MPAAHLLIVLWLLRDHRDDWEGWPEGMACTEPPVCVPCVALSLRLCPALRRGAAAVRVRQFELAGVRGALYRKGASGAVAVDDVNLAYDDPDIRWVVASALIRELRGCTLVPLATISRNSEKAPTPECGGLRSD</sequence>
<proteinExistence type="predicted"/>
<accession>A0A1H9A9A1</accession>
<reference evidence="2" key="1">
    <citation type="submission" date="2016-10" db="EMBL/GenBank/DDBJ databases">
        <authorList>
            <person name="Varghese N."/>
            <person name="Submissions S."/>
        </authorList>
    </citation>
    <scope>NUCLEOTIDE SEQUENCE [LARGE SCALE GENOMIC DNA]</scope>
    <source>
        <strain evidence="2">CGMCC 4.3525</strain>
    </source>
</reference>
<dbReference type="AlphaFoldDB" id="A0A1H9A9A1"/>
<dbReference type="Proteomes" id="UP000199352">
    <property type="component" value="Unassembled WGS sequence"/>
</dbReference>
<organism evidence="1 2">
    <name type="scientific">Lentzea xinjiangensis</name>
    <dbReference type="NCBI Taxonomy" id="402600"/>
    <lineage>
        <taxon>Bacteria</taxon>
        <taxon>Bacillati</taxon>
        <taxon>Actinomycetota</taxon>
        <taxon>Actinomycetes</taxon>
        <taxon>Pseudonocardiales</taxon>
        <taxon>Pseudonocardiaceae</taxon>
        <taxon>Lentzea</taxon>
    </lineage>
</organism>
<evidence type="ECO:0000313" key="1">
    <source>
        <dbReference type="EMBL" id="SEP73239.1"/>
    </source>
</evidence>
<keyword evidence="2" id="KW-1185">Reference proteome</keyword>
<evidence type="ECO:0000313" key="2">
    <source>
        <dbReference type="Proteomes" id="UP000199352"/>
    </source>
</evidence>
<protein>
    <submittedName>
        <fullName evidence="1">Uncharacterized protein</fullName>
    </submittedName>
</protein>
<name>A0A1H9A9A1_9PSEU</name>